<feature type="transmembrane region" description="Helical" evidence="1">
    <location>
        <begin position="154"/>
        <end position="177"/>
    </location>
</feature>
<evidence type="ECO:0000313" key="3">
    <source>
        <dbReference type="Proteomes" id="UP000294980"/>
    </source>
</evidence>
<comment type="caution">
    <text evidence="2">The sequence shown here is derived from an EMBL/GenBank/DDBJ whole genome shotgun (WGS) entry which is preliminary data.</text>
</comment>
<dbReference type="EMBL" id="SLWX01000003">
    <property type="protein sequence ID" value="TCO77023.1"/>
    <property type="molecule type" value="Genomic_DNA"/>
</dbReference>
<reference evidence="2 3" key="1">
    <citation type="submission" date="2019-03" db="EMBL/GenBank/DDBJ databases">
        <title>Genomic Encyclopedia of Type Strains, Phase IV (KMG-IV): sequencing the most valuable type-strain genomes for metagenomic binning, comparative biology and taxonomic classification.</title>
        <authorList>
            <person name="Goeker M."/>
        </authorList>
    </citation>
    <scope>NUCLEOTIDE SEQUENCE [LARGE SCALE GENOMIC DNA]</scope>
    <source>
        <strain evidence="2 3">DSM 23344</strain>
    </source>
</reference>
<dbReference type="Pfam" id="PF03929">
    <property type="entry name" value="PepSY_TM"/>
    <property type="match status" value="1"/>
</dbReference>
<dbReference type="InterPro" id="IPR005625">
    <property type="entry name" value="PepSY-ass_TM"/>
</dbReference>
<keyword evidence="3" id="KW-1185">Reference proteome</keyword>
<dbReference type="Proteomes" id="UP000294980">
    <property type="component" value="Unassembled WGS sequence"/>
</dbReference>
<evidence type="ECO:0000256" key="1">
    <source>
        <dbReference type="SAM" id="Phobius"/>
    </source>
</evidence>
<organism evidence="2 3">
    <name type="scientific">Chromatocurvus halotolerans</name>
    <dbReference type="NCBI Taxonomy" id="1132028"/>
    <lineage>
        <taxon>Bacteria</taxon>
        <taxon>Pseudomonadati</taxon>
        <taxon>Pseudomonadota</taxon>
        <taxon>Gammaproteobacteria</taxon>
        <taxon>Cellvibrionales</taxon>
        <taxon>Halieaceae</taxon>
        <taxon>Chromatocurvus</taxon>
    </lineage>
</organism>
<accession>A0A4R2KTB3</accession>
<keyword evidence="1 2" id="KW-0812">Transmembrane</keyword>
<protein>
    <submittedName>
        <fullName evidence="2">PepSY-associated transmembrane protein</fullName>
    </submittedName>
</protein>
<gene>
    <name evidence="2" type="ORF">EV688_10336</name>
</gene>
<dbReference type="AlphaFoldDB" id="A0A4R2KTB3"/>
<sequence length="183" mass="19836">MTAATPNASRRRKPSRGARAVTKGMFYTHLWLGVIVAFLVIIIAVTGIMLNHKRALGFMPGTDARQPGAFAMALPLPELAERAAAAVAPEVATSGIDRMDVRPDKGIIKVRFNDIGITEVTLALHDGAVLVTGLRNDSFLEQLHSGDVFGEEGYLLSDLAASALILLLLSGFWMWLYPHTKVR</sequence>
<dbReference type="RefSeq" id="WP_131917549.1">
    <property type="nucleotide sequence ID" value="NZ_QQSW01000008.1"/>
</dbReference>
<keyword evidence="1" id="KW-0472">Membrane</keyword>
<evidence type="ECO:0000313" key="2">
    <source>
        <dbReference type="EMBL" id="TCO77023.1"/>
    </source>
</evidence>
<dbReference type="OrthoDB" id="271465at2"/>
<proteinExistence type="predicted"/>
<name>A0A4R2KTB3_9GAMM</name>
<feature type="transmembrane region" description="Helical" evidence="1">
    <location>
        <begin position="30"/>
        <end position="50"/>
    </location>
</feature>
<keyword evidence="1" id="KW-1133">Transmembrane helix</keyword>